<organism evidence="1 2">
    <name type="scientific">Octopus vulgaris</name>
    <name type="common">Common octopus</name>
    <dbReference type="NCBI Taxonomy" id="6645"/>
    <lineage>
        <taxon>Eukaryota</taxon>
        <taxon>Metazoa</taxon>
        <taxon>Spiralia</taxon>
        <taxon>Lophotrochozoa</taxon>
        <taxon>Mollusca</taxon>
        <taxon>Cephalopoda</taxon>
        <taxon>Coleoidea</taxon>
        <taxon>Octopodiformes</taxon>
        <taxon>Octopoda</taxon>
        <taxon>Incirrata</taxon>
        <taxon>Octopodidae</taxon>
        <taxon>Octopus</taxon>
    </lineage>
</organism>
<protein>
    <submittedName>
        <fullName evidence="1">Uncharacterized protein</fullName>
    </submittedName>
</protein>
<proteinExistence type="predicted"/>
<gene>
    <name evidence="1" type="ORF">OCTVUL_1B014069</name>
</gene>
<reference evidence="1" key="1">
    <citation type="submission" date="2023-08" db="EMBL/GenBank/DDBJ databases">
        <authorList>
            <person name="Alioto T."/>
            <person name="Alioto T."/>
            <person name="Gomez Garrido J."/>
        </authorList>
    </citation>
    <scope>NUCLEOTIDE SEQUENCE</scope>
</reference>
<dbReference type="AlphaFoldDB" id="A0AA36BKA4"/>
<evidence type="ECO:0000313" key="2">
    <source>
        <dbReference type="Proteomes" id="UP001162480"/>
    </source>
</evidence>
<accession>A0AA36BKA4</accession>
<evidence type="ECO:0000313" key="1">
    <source>
        <dbReference type="EMBL" id="CAI9735798.1"/>
    </source>
</evidence>
<dbReference type="EMBL" id="OX597831">
    <property type="protein sequence ID" value="CAI9735798.1"/>
    <property type="molecule type" value="Genomic_DNA"/>
</dbReference>
<dbReference type="Proteomes" id="UP001162480">
    <property type="component" value="Chromosome 18"/>
</dbReference>
<name>A0AA36BKA4_OCTVU</name>
<sequence>MSSNGDGVGRERSDHFLRSTNGFFQIRRLPLTLYFVTSSRPQRGFLTTFISGNYVMIFTILNGIDEII</sequence>
<keyword evidence="2" id="KW-1185">Reference proteome</keyword>